<feature type="compositionally biased region" description="Basic and acidic residues" evidence="1">
    <location>
        <begin position="168"/>
        <end position="177"/>
    </location>
</feature>
<evidence type="ECO:0000256" key="2">
    <source>
        <dbReference type="SAM" id="SignalP"/>
    </source>
</evidence>
<dbReference type="RefSeq" id="WP_066712238.1">
    <property type="nucleotide sequence ID" value="NZ_JBHIWA010000005.1"/>
</dbReference>
<dbReference type="EMBL" id="NWVC01000005">
    <property type="protein sequence ID" value="PCG13952.1"/>
    <property type="molecule type" value="Genomic_DNA"/>
</dbReference>
<accession>A0A2A4I833</accession>
<organism evidence="3 4">
    <name type="scientific">Sphingomonas adhaesiva</name>
    <dbReference type="NCBI Taxonomy" id="28212"/>
    <lineage>
        <taxon>Bacteria</taxon>
        <taxon>Pseudomonadati</taxon>
        <taxon>Pseudomonadota</taxon>
        <taxon>Alphaproteobacteria</taxon>
        <taxon>Sphingomonadales</taxon>
        <taxon>Sphingomonadaceae</taxon>
        <taxon>Sphingomonas</taxon>
    </lineage>
</organism>
<evidence type="ECO:0000313" key="3">
    <source>
        <dbReference type="EMBL" id="PCG13952.1"/>
    </source>
</evidence>
<feature type="chain" id="PRO_5013354203" evidence="2">
    <location>
        <begin position="28"/>
        <end position="192"/>
    </location>
</feature>
<sequence length="192" mass="20058">MARLRYRLLAPGLMLGLTLGSGAGALAAPATVAGWTVAPAEDGAGCFVTRTFDRSGDTTVLLGLDRGGTNRLSVLNANWSIRARERVKLTFRLSKAAYPRHAAIGIAADGKQGFVTTFGKDFPAQFAATRTLDIARGDVPVERLALDGSGAAVAALRRCVAALGSGRGAERPRDGAIPRDPFAVPAGRESRR</sequence>
<feature type="region of interest" description="Disordered" evidence="1">
    <location>
        <begin position="166"/>
        <end position="192"/>
    </location>
</feature>
<gene>
    <name evidence="3" type="ORF">COA07_11570</name>
</gene>
<proteinExistence type="predicted"/>
<name>A0A2A4I833_9SPHN</name>
<comment type="caution">
    <text evidence="3">The sequence shown here is derived from an EMBL/GenBank/DDBJ whole genome shotgun (WGS) entry which is preliminary data.</text>
</comment>
<evidence type="ECO:0000313" key="4">
    <source>
        <dbReference type="Proteomes" id="UP000218323"/>
    </source>
</evidence>
<dbReference type="Proteomes" id="UP000218323">
    <property type="component" value="Unassembled WGS sequence"/>
</dbReference>
<keyword evidence="2" id="KW-0732">Signal</keyword>
<reference evidence="3 4" key="1">
    <citation type="submission" date="2017-09" db="EMBL/GenBank/DDBJ databases">
        <title>Sphingomonas adhaesiva DSM 7418, whole genome shotgun sequence.</title>
        <authorList>
            <person name="Feng G."/>
            <person name="Zhu H."/>
        </authorList>
    </citation>
    <scope>NUCLEOTIDE SEQUENCE [LARGE SCALE GENOMIC DNA]</scope>
    <source>
        <strain evidence="3 4">DSM 7418</strain>
    </source>
</reference>
<keyword evidence="4" id="KW-1185">Reference proteome</keyword>
<evidence type="ECO:0000256" key="1">
    <source>
        <dbReference type="SAM" id="MobiDB-lite"/>
    </source>
</evidence>
<feature type="signal peptide" evidence="2">
    <location>
        <begin position="1"/>
        <end position="27"/>
    </location>
</feature>
<dbReference type="AlphaFoldDB" id="A0A2A4I833"/>
<protein>
    <submittedName>
        <fullName evidence="3">Uncharacterized protein</fullName>
    </submittedName>
</protein>